<accession>A0A7J9E8E0</accession>
<organism evidence="1 2">
    <name type="scientific">Gossypium trilobum</name>
    <dbReference type="NCBI Taxonomy" id="34281"/>
    <lineage>
        <taxon>Eukaryota</taxon>
        <taxon>Viridiplantae</taxon>
        <taxon>Streptophyta</taxon>
        <taxon>Embryophyta</taxon>
        <taxon>Tracheophyta</taxon>
        <taxon>Spermatophyta</taxon>
        <taxon>Magnoliopsida</taxon>
        <taxon>eudicotyledons</taxon>
        <taxon>Gunneridae</taxon>
        <taxon>Pentapetalae</taxon>
        <taxon>rosids</taxon>
        <taxon>malvids</taxon>
        <taxon>Malvales</taxon>
        <taxon>Malvaceae</taxon>
        <taxon>Malvoideae</taxon>
        <taxon>Gossypium</taxon>
    </lineage>
</organism>
<gene>
    <name evidence="1" type="ORF">Gotri_018038</name>
</gene>
<dbReference type="EMBL" id="JABEZW010000007">
    <property type="protein sequence ID" value="MBA0769292.1"/>
    <property type="molecule type" value="Genomic_DNA"/>
</dbReference>
<evidence type="ECO:0000313" key="2">
    <source>
        <dbReference type="Proteomes" id="UP000593568"/>
    </source>
</evidence>
<reference evidence="1 2" key="1">
    <citation type="journal article" date="2019" name="Genome Biol. Evol.">
        <title>Insights into the evolution of the New World diploid cottons (Gossypium, subgenus Houzingenia) based on genome sequencing.</title>
        <authorList>
            <person name="Grover C.E."/>
            <person name="Arick M.A. 2nd"/>
            <person name="Thrash A."/>
            <person name="Conover J.L."/>
            <person name="Sanders W.S."/>
            <person name="Peterson D.G."/>
            <person name="Frelichowski J.E."/>
            <person name="Scheffler J.A."/>
            <person name="Scheffler B.E."/>
            <person name="Wendel J.F."/>
        </authorList>
    </citation>
    <scope>NUCLEOTIDE SEQUENCE [LARGE SCALE GENOMIC DNA]</scope>
    <source>
        <strain evidence="1">8</strain>
        <tissue evidence="1">Leaf</tissue>
    </source>
</reference>
<keyword evidence="2" id="KW-1185">Reference proteome</keyword>
<dbReference type="AlphaFoldDB" id="A0A7J9E8E0"/>
<comment type="caution">
    <text evidence="1">The sequence shown here is derived from an EMBL/GenBank/DDBJ whole genome shotgun (WGS) entry which is preliminary data.</text>
</comment>
<feature type="non-terminal residue" evidence="1">
    <location>
        <position position="74"/>
    </location>
</feature>
<proteinExistence type="predicted"/>
<dbReference type="Proteomes" id="UP000593568">
    <property type="component" value="Unassembled WGS sequence"/>
</dbReference>
<name>A0A7J9E8E0_9ROSI</name>
<evidence type="ECO:0000313" key="1">
    <source>
        <dbReference type="EMBL" id="MBA0769292.1"/>
    </source>
</evidence>
<protein>
    <submittedName>
        <fullName evidence="1">Uncharacterized protein</fullName>
    </submittedName>
</protein>
<sequence>MEPKKQAGRGHSVPCIVMGQRGHLIALSCHVMWGVGSNREEMGGPKGTLFALFPRWWSLRLTRRSDPAWWWSLS</sequence>